<keyword evidence="10" id="KW-1185">Reference proteome</keyword>
<feature type="transmembrane region" description="Helical" evidence="7">
    <location>
        <begin position="59"/>
        <end position="79"/>
    </location>
</feature>
<evidence type="ECO:0000313" key="9">
    <source>
        <dbReference type="EMBL" id="MES1921046.1"/>
    </source>
</evidence>
<evidence type="ECO:0000256" key="2">
    <source>
        <dbReference type="ARBA" id="ARBA00022679"/>
    </source>
</evidence>
<dbReference type="Pfam" id="PF01529">
    <property type="entry name" value="DHHC"/>
    <property type="match status" value="1"/>
</dbReference>
<keyword evidence="3 7" id="KW-0812">Transmembrane</keyword>
<dbReference type="InterPro" id="IPR001594">
    <property type="entry name" value="Palmitoyltrfase_DHHC"/>
</dbReference>
<dbReference type="PROSITE" id="PS50216">
    <property type="entry name" value="DHHC"/>
    <property type="match status" value="1"/>
</dbReference>
<reference evidence="9 10" key="1">
    <citation type="journal article" date="2024" name="BMC Biol.">
        <title>Comparative genomics of Ascetosporea gives new insight into the evolutionary basis for animal parasitism in Rhizaria.</title>
        <authorList>
            <person name="Hiltunen Thoren M."/>
            <person name="Onut-Brannstrom I."/>
            <person name="Alfjorden A."/>
            <person name="Peckova H."/>
            <person name="Swords F."/>
            <person name="Hooper C."/>
            <person name="Holzer A.S."/>
            <person name="Bass D."/>
            <person name="Burki F."/>
        </authorList>
    </citation>
    <scope>NUCLEOTIDE SEQUENCE [LARGE SCALE GENOMIC DNA]</scope>
    <source>
        <strain evidence="9">20-A016</strain>
    </source>
</reference>
<comment type="caution">
    <text evidence="9">The sequence shown here is derived from an EMBL/GenBank/DDBJ whole genome shotgun (WGS) entry which is preliminary data.</text>
</comment>
<protein>
    <recommendedName>
        <fullName evidence="7">Palmitoyltransferase</fullName>
        <ecNumber evidence="7">2.3.1.225</ecNumber>
    </recommendedName>
</protein>
<keyword evidence="6 7" id="KW-0012">Acyltransferase</keyword>
<comment type="similarity">
    <text evidence="7">Belongs to the DHHC palmitoyltransferase family.</text>
</comment>
<evidence type="ECO:0000256" key="5">
    <source>
        <dbReference type="ARBA" id="ARBA00023136"/>
    </source>
</evidence>
<evidence type="ECO:0000256" key="4">
    <source>
        <dbReference type="ARBA" id="ARBA00022989"/>
    </source>
</evidence>
<gene>
    <name evidence="9" type="primary">ZDHHC21</name>
    <name evidence="9" type="ORF">MHBO_002644</name>
</gene>
<evidence type="ECO:0000256" key="1">
    <source>
        <dbReference type="ARBA" id="ARBA00004141"/>
    </source>
</evidence>
<dbReference type="PANTHER" id="PTHR12246">
    <property type="entry name" value="PALMITOYLTRANSFERASE ZDHHC16"/>
    <property type="match status" value="1"/>
</dbReference>
<dbReference type="GO" id="GO:0019706">
    <property type="term" value="F:protein-cysteine S-palmitoyltransferase activity"/>
    <property type="evidence" value="ECO:0007669"/>
    <property type="project" value="UniProtKB-EC"/>
</dbReference>
<dbReference type="Proteomes" id="UP001439008">
    <property type="component" value="Unassembled WGS sequence"/>
</dbReference>
<dbReference type="InterPro" id="IPR039859">
    <property type="entry name" value="PFA4/ZDH16/20/ERF2-like"/>
</dbReference>
<feature type="non-terminal residue" evidence="9">
    <location>
        <position position="1"/>
    </location>
</feature>
<comment type="catalytic activity">
    <reaction evidence="7">
        <text>L-cysteinyl-[protein] + hexadecanoyl-CoA = S-hexadecanoyl-L-cysteinyl-[protein] + CoA</text>
        <dbReference type="Rhea" id="RHEA:36683"/>
        <dbReference type="Rhea" id="RHEA-COMP:10131"/>
        <dbReference type="Rhea" id="RHEA-COMP:11032"/>
        <dbReference type="ChEBI" id="CHEBI:29950"/>
        <dbReference type="ChEBI" id="CHEBI:57287"/>
        <dbReference type="ChEBI" id="CHEBI:57379"/>
        <dbReference type="ChEBI" id="CHEBI:74151"/>
        <dbReference type="EC" id="2.3.1.225"/>
    </reaction>
</comment>
<evidence type="ECO:0000313" key="10">
    <source>
        <dbReference type="Proteomes" id="UP001439008"/>
    </source>
</evidence>
<evidence type="ECO:0000256" key="6">
    <source>
        <dbReference type="ARBA" id="ARBA00023315"/>
    </source>
</evidence>
<feature type="transmembrane region" description="Helical" evidence="7">
    <location>
        <begin position="32"/>
        <end position="53"/>
    </location>
</feature>
<keyword evidence="4 7" id="KW-1133">Transmembrane helix</keyword>
<dbReference type="EMBL" id="JBDODL010001048">
    <property type="protein sequence ID" value="MES1921046.1"/>
    <property type="molecule type" value="Genomic_DNA"/>
</dbReference>
<keyword evidence="5 7" id="KW-0472">Membrane</keyword>
<dbReference type="EC" id="2.3.1.225" evidence="7"/>
<feature type="domain" description="Palmitoyltransferase DHHC" evidence="8">
    <location>
        <begin position="104"/>
        <end position="166"/>
    </location>
</feature>
<evidence type="ECO:0000259" key="8">
    <source>
        <dbReference type="Pfam" id="PF01529"/>
    </source>
</evidence>
<accession>A0ABV2AN09</accession>
<feature type="non-terminal residue" evidence="9">
    <location>
        <position position="167"/>
    </location>
</feature>
<proteinExistence type="inferred from homology"/>
<organism evidence="9 10">
    <name type="scientific">Bonamia ostreae</name>
    <dbReference type="NCBI Taxonomy" id="126728"/>
    <lineage>
        <taxon>Eukaryota</taxon>
        <taxon>Sar</taxon>
        <taxon>Rhizaria</taxon>
        <taxon>Endomyxa</taxon>
        <taxon>Ascetosporea</taxon>
        <taxon>Haplosporida</taxon>
        <taxon>Bonamia</taxon>
    </lineage>
</organism>
<keyword evidence="2 7" id="KW-0808">Transferase</keyword>
<comment type="subcellular location">
    <subcellularLocation>
        <location evidence="1">Membrane</location>
        <topology evidence="1">Multi-pass membrane protein</topology>
    </subcellularLocation>
</comment>
<evidence type="ECO:0000256" key="3">
    <source>
        <dbReference type="ARBA" id="ARBA00022692"/>
    </source>
</evidence>
<sequence>KTKTFELKAFIMAKNLLSFKFNNQNWFVTTDYCCLITGNITIALLIFGHYAFVTFVLKPWIGFNLISILHGFFTIMAMMSHIRSQFTDPGDIKRHNKVSDNEEAKNRLCIVCFADKPASVHHCSVCKKCILDMDHHCPWINNCVGYLNQKYFVLFLFYTFLTCAIAI</sequence>
<comment type="domain">
    <text evidence="7">The DHHC domain is required for palmitoyltransferase activity.</text>
</comment>
<name>A0ABV2AN09_9EUKA</name>
<evidence type="ECO:0000256" key="7">
    <source>
        <dbReference type="RuleBase" id="RU079119"/>
    </source>
</evidence>